<dbReference type="AlphaFoldDB" id="A0AAE1TLA7"/>
<accession>A0AAE1TLA7</accession>
<name>A0AAE1TLA7_9EUCA</name>
<dbReference type="EMBL" id="JAWZYT010005734">
    <property type="protein sequence ID" value="KAK4289758.1"/>
    <property type="molecule type" value="Genomic_DNA"/>
</dbReference>
<dbReference type="Proteomes" id="UP001292094">
    <property type="component" value="Unassembled WGS sequence"/>
</dbReference>
<protein>
    <submittedName>
        <fullName evidence="2">Uncharacterized protein</fullName>
    </submittedName>
</protein>
<organism evidence="2 3">
    <name type="scientific">Petrolisthes manimaculis</name>
    <dbReference type="NCBI Taxonomy" id="1843537"/>
    <lineage>
        <taxon>Eukaryota</taxon>
        <taxon>Metazoa</taxon>
        <taxon>Ecdysozoa</taxon>
        <taxon>Arthropoda</taxon>
        <taxon>Crustacea</taxon>
        <taxon>Multicrustacea</taxon>
        <taxon>Malacostraca</taxon>
        <taxon>Eumalacostraca</taxon>
        <taxon>Eucarida</taxon>
        <taxon>Decapoda</taxon>
        <taxon>Pleocyemata</taxon>
        <taxon>Anomura</taxon>
        <taxon>Galatheoidea</taxon>
        <taxon>Porcellanidae</taxon>
        <taxon>Petrolisthes</taxon>
    </lineage>
</organism>
<reference evidence="2" key="1">
    <citation type="submission" date="2023-11" db="EMBL/GenBank/DDBJ databases">
        <title>Genome assemblies of two species of porcelain crab, Petrolisthes cinctipes and Petrolisthes manimaculis (Anomura: Porcellanidae).</title>
        <authorList>
            <person name="Angst P."/>
        </authorList>
    </citation>
    <scope>NUCLEOTIDE SEQUENCE</scope>
    <source>
        <strain evidence="2">PB745_02</strain>
        <tissue evidence="2">Gill</tissue>
    </source>
</reference>
<sequence>MPSAPSSAWPAGGFAPSIDIPATTTEPPPTTPDPATLPYFLHYLNATNVTIIRGKTATLDCQVFRLGDRTVSTDAVI</sequence>
<feature type="region of interest" description="Disordered" evidence="1">
    <location>
        <begin position="1"/>
        <end position="34"/>
    </location>
</feature>
<evidence type="ECO:0000313" key="3">
    <source>
        <dbReference type="Proteomes" id="UP001292094"/>
    </source>
</evidence>
<evidence type="ECO:0000256" key="1">
    <source>
        <dbReference type="SAM" id="MobiDB-lite"/>
    </source>
</evidence>
<evidence type="ECO:0000313" key="2">
    <source>
        <dbReference type="EMBL" id="KAK4289758.1"/>
    </source>
</evidence>
<gene>
    <name evidence="2" type="ORF">Pmani_037293</name>
</gene>
<comment type="caution">
    <text evidence="2">The sequence shown here is derived from an EMBL/GenBank/DDBJ whole genome shotgun (WGS) entry which is preliminary data.</text>
</comment>
<proteinExistence type="predicted"/>
<keyword evidence="3" id="KW-1185">Reference proteome</keyword>